<comment type="caution">
    <text evidence="15">The sequence shown here is derived from an EMBL/GenBank/DDBJ whole genome shotgun (WGS) entry which is preliminary data.</text>
</comment>
<dbReference type="GO" id="GO:0045121">
    <property type="term" value="C:membrane raft"/>
    <property type="evidence" value="ECO:0007669"/>
    <property type="project" value="UniProtKB-SubCell"/>
</dbReference>
<dbReference type="Pfam" id="PF02518">
    <property type="entry name" value="HATPase_c"/>
    <property type="match status" value="1"/>
</dbReference>
<dbReference type="GO" id="GO:0005886">
    <property type="term" value="C:plasma membrane"/>
    <property type="evidence" value="ECO:0007669"/>
    <property type="project" value="UniProtKB-SubCell"/>
</dbReference>
<keyword evidence="5" id="KW-1003">Cell membrane</keyword>
<keyword evidence="13" id="KW-1133">Transmembrane helix</keyword>
<protein>
    <recommendedName>
        <fullName evidence="4">histidine kinase</fullName>
        <ecNumber evidence="4">2.7.13.3</ecNumber>
    </recommendedName>
</protein>
<dbReference type="EMBL" id="PDEP01000008">
    <property type="protein sequence ID" value="PEN06575.1"/>
    <property type="molecule type" value="Genomic_DNA"/>
</dbReference>
<dbReference type="Proteomes" id="UP000221024">
    <property type="component" value="Unassembled WGS sequence"/>
</dbReference>
<keyword evidence="9 15" id="KW-0418">Kinase</keyword>
<keyword evidence="7" id="KW-0808">Transferase</keyword>
<evidence type="ECO:0000256" key="1">
    <source>
        <dbReference type="ARBA" id="ARBA00000085"/>
    </source>
</evidence>
<evidence type="ECO:0000256" key="13">
    <source>
        <dbReference type="SAM" id="Phobius"/>
    </source>
</evidence>
<keyword evidence="11" id="KW-0902">Two-component regulatory system</keyword>
<evidence type="ECO:0000256" key="6">
    <source>
        <dbReference type="ARBA" id="ARBA00022553"/>
    </source>
</evidence>
<keyword evidence="13" id="KW-0812">Transmembrane</keyword>
<organism evidence="15 16">
    <name type="scientific">Longimonas halophila</name>
    <dbReference type="NCBI Taxonomy" id="1469170"/>
    <lineage>
        <taxon>Bacteria</taxon>
        <taxon>Pseudomonadati</taxon>
        <taxon>Rhodothermota</taxon>
        <taxon>Rhodothermia</taxon>
        <taxon>Rhodothermales</taxon>
        <taxon>Salisaetaceae</taxon>
        <taxon>Longimonas</taxon>
    </lineage>
</organism>
<dbReference type="CDD" id="cd00082">
    <property type="entry name" value="HisKA"/>
    <property type="match status" value="1"/>
</dbReference>
<dbReference type="InterPro" id="IPR036097">
    <property type="entry name" value="HisK_dim/P_sf"/>
</dbReference>
<dbReference type="SMART" id="SM00388">
    <property type="entry name" value="HisKA"/>
    <property type="match status" value="1"/>
</dbReference>
<dbReference type="EC" id="2.7.13.3" evidence="4"/>
<evidence type="ECO:0000256" key="9">
    <source>
        <dbReference type="ARBA" id="ARBA00022777"/>
    </source>
</evidence>
<dbReference type="PANTHER" id="PTHR45453:SF1">
    <property type="entry name" value="PHOSPHATE REGULON SENSOR PROTEIN PHOR"/>
    <property type="match status" value="1"/>
</dbReference>
<keyword evidence="12 13" id="KW-0472">Membrane</keyword>
<accession>A0A2H3P6F3</accession>
<dbReference type="Gene3D" id="3.30.565.10">
    <property type="entry name" value="Histidine kinase-like ATPase, C-terminal domain"/>
    <property type="match status" value="1"/>
</dbReference>
<dbReference type="InterPro" id="IPR005467">
    <property type="entry name" value="His_kinase_dom"/>
</dbReference>
<dbReference type="InterPro" id="IPR050351">
    <property type="entry name" value="BphY/WalK/GraS-like"/>
</dbReference>
<dbReference type="OrthoDB" id="9813151at2"/>
<feature type="transmembrane region" description="Helical" evidence="13">
    <location>
        <begin position="34"/>
        <end position="56"/>
    </location>
</feature>
<name>A0A2H3P6F3_9BACT</name>
<dbReference type="SMART" id="SM00387">
    <property type="entry name" value="HATPase_c"/>
    <property type="match status" value="1"/>
</dbReference>
<dbReference type="PROSITE" id="PS50109">
    <property type="entry name" value="HIS_KIN"/>
    <property type="match status" value="1"/>
</dbReference>
<dbReference type="InterPro" id="IPR036890">
    <property type="entry name" value="HATPase_C_sf"/>
</dbReference>
<dbReference type="InterPro" id="IPR004358">
    <property type="entry name" value="Sig_transdc_His_kin-like_C"/>
</dbReference>
<dbReference type="SUPFAM" id="SSF47384">
    <property type="entry name" value="Homodimeric domain of signal transducing histidine kinase"/>
    <property type="match status" value="1"/>
</dbReference>
<dbReference type="PRINTS" id="PR00344">
    <property type="entry name" value="BCTRLSENSOR"/>
</dbReference>
<reference evidence="15 16" key="1">
    <citation type="submission" date="2017-10" db="EMBL/GenBank/DDBJ databases">
        <title>Draft genome of Longimonas halophila.</title>
        <authorList>
            <person name="Goh K.M."/>
            <person name="Shamsir M.S."/>
            <person name="Lim S.W."/>
        </authorList>
    </citation>
    <scope>NUCLEOTIDE SEQUENCE [LARGE SCALE GENOMIC DNA]</scope>
    <source>
        <strain evidence="15 16">KCTC 42399</strain>
    </source>
</reference>
<evidence type="ECO:0000256" key="8">
    <source>
        <dbReference type="ARBA" id="ARBA00022741"/>
    </source>
</evidence>
<keyword evidence="10" id="KW-0067">ATP-binding</keyword>
<evidence type="ECO:0000256" key="2">
    <source>
        <dbReference type="ARBA" id="ARBA00004236"/>
    </source>
</evidence>
<comment type="subcellular location">
    <subcellularLocation>
        <location evidence="2">Cell membrane</location>
    </subcellularLocation>
    <subcellularLocation>
        <location evidence="3">Membrane raft</location>
        <topology evidence="3">Multi-pass membrane protein</topology>
    </subcellularLocation>
</comment>
<dbReference type="GO" id="GO:0004721">
    <property type="term" value="F:phosphoprotein phosphatase activity"/>
    <property type="evidence" value="ECO:0007669"/>
    <property type="project" value="TreeGrafter"/>
</dbReference>
<keyword evidence="6" id="KW-0597">Phosphoprotein</keyword>
<dbReference type="FunFam" id="1.10.287.130:FF:000001">
    <property type="entry name" value="Two-component sensor histidine kinase"/>
    <property type="match status" value="1"/>
</dbReference>
<dbReference type="InterPro" id="IPR003594">
    <property type="entry name" value="HATPase_dom"/>
</dbReference>
<proteinExistence type="predicted"/>
<evidence type="ECO:0000256" key="11">
    <source>
        <dbReference type="ARBA" id="ARBA00023012"/>
    </source>
</evidence>
<evidence type="ECO:0000256" key="5">
    <source>
        <dbReference type="ARBA" id="ARBA00022475"/>
    </source>
</evidence>
<dbReference type="GO" id="GO:0016036">
    <property type="term" value="P:cellular response to phosphate starvation"/>
    <property type="evidence" value="ECO:0007669"/>
    <property type="project" value="TreeGrafter"/>
</dbReference>
<evidence type="ECO:0000259" key="14">
    <source>
        <dbReference type="PROSITE" id="PS50109"/>
    </source>
</evidence>
<dbReference type="GO" id="GO:0005524">
    <property type="term" value="F:ATP binding"/>
    <property type="evidence" value="ECO:0007669"/>
    <property type="project" value="UniProtKB-KW"/>
</dbReference>
<dbReference type="GO" id="GO:0000155">
    <property type="term" value="F:phosphorelay sensor kinase activity"/>
    <property type="evidence" value="ECO:0007669"/>
    <property type="project" value="InterPro"/>
</dbReference>
<dbReference type="Pfam" id="PF00512">
    <property type="entry name" value="HisKA"/>
    <property type="match status" value="1"/>
</dbReference>
<comment type="catalytic activity">
    <reaction evidence="1">
        <text>ATP + protein L-histidine = ADP + protein N-phospho-L-histidine.</text>
        <dbReference type="EC" id="2.7.13.3"/>
    </reaction>
</comment>
<dbReference type="Gene3D" id="1.10.287.130">
    <property type="match status" value="1"/>
</dbReference>
<sequence>MVAPARYFSWLAFKIAALAAGVAGLIALALGGSVWGSIGSLLAVGLATYGAAWWMLHARLRTIHSLLKQVRAHQFDELGTSPSPRGDELDGLIWELHRTGQMLNREIDDMRRMESYRREFIGNVSHELKTPIFSIQGFAETLSDGALSDPKVNRTFLQKIIRNANRLDRLARDLSEIARLETGTMEIEMTRFDLGELMREVTETLLPKADQKDVSLRQATEPKALPAVRGDRERIRQVLVNLIDNAIKYNESGGYVAVSAQRQGEAVQVLVQDNGIGIPERHLNRLTERFYRVDKSRSRHQGGSGLGLSIVKHILSAHDVQLHVESTVGEGSTFTFVLPVA</sequence>
<keyword evidence="8" id="KW-0547">Nucleotide-binding</keyword>
<evidence type="ECO:0000256" key="10">
    <source>
        <dbReference type="ARBA" id="ARBA00022840"/>
    </source>
</evidence>
<evidence type="ECO:0000256" key="3">
    <source>
        <dbReference type="ARBA" id="ARBA00004314"/>
    </source>
</evidence>
<feature type="transmembrane region" description="Helical" evidence="13">
    <location>
        <begin position="7"/>
        <end position="28"/>
    </location>
</feature>
<dbReference type="InterPro" id="IPR003661">
    <property type="entry name" value="HisK_dim/P_dom"/>
</dbReference>
<dbReference type="PANTHER" id="PTHR45453">
    <property type="entry name" value="PHOSPHATE REGULON SENSOR PROTEIN PHOR"/>
    <property type="match status" value="1"/>
</dbReference>
<evidence type="ECO:0000313" key="16">
    <source>
        <dbReference type="Proteomes" id="UP000221024"/>
    </source>
</evidence>
<dbReference type="SUPFAM" id="SSF55874">
    <property type="entry name" value="ATPase domain of HSP90 chaperone/DNA topoisomerase II/histidine kinase"/>
    <property type="match status" value="1"/>
</dbReference>
<dbReference type="FunFam" id="3.30.565.10:FF:000023">
    <property type="entry name" value="PAS domain-containing sensor histidine kinase"/>
    <property type="match status" value="1"/>
</dbReference>
<keyword evidence="16" id="KW-1185">Reference proteome</keyword>
<evidence type="ECO:0000256" key="12">
    <source>
        <dbReference type="ARBA" id="ARBA00023136"/>
    </source>
</evidence>
<gene>
    <name evidence="15" type="ORF">CRI93_09865</name>
</gene>
<feature type="domain" description="Histidine kinase" evidence="14">
    <location>
        <begin position="123"/>
        <end position="341"/>
    </location>
</feature>
<dbReference type="AlphaFoldDB" id="A0A2H3P6F3"/>
<evidence type="ECO:0000313" key="15">
    <source>
        <dbReference type="EMBL" id="PEN06575.1"/>
    </source>
</evidence>
<evidence type="ECO:0000256" key="7">
    <source>
        <dbReference type="ARBA" id="ARBA00022679"/>
    </source>
</evidence>
<evidence type="ECO:0000256" key="4">
    <source>
        <dbReference type="ARBA" id="ARBA00012438"/>
    </source>
</evidence>
<dbReference type="RefSeq" id="WP_098062468.1">
    <property type="nucleotide sequence ID" value="NZ_PDEP01000008.1"/>
</dbReference>